<keyword evidence="4" id="KW-1185">Reference proteome</keyword>
<accession>A0ABW5IBY8</accession>
<organism evidence="3 4">
    <name type="scientific">Amycolatopsis albidoflavus</name>
    <dbReference type="NCBI Taxonomy" id="102226"/>
    <lineage>
        <taxon>Bacteria</taxon>
        <taxon>Bacillati</taxon>
        <taxon>Actinomycetota</taxon>
        <taxon>Actinomycetes</taxon>
        <taxon>Pseudonocardiales</taxon>
        <taxon>Pseudonocardiaceae</taxon>
        <taxon>Amycolatopsis</taxon>
    </lineage>
</organism>
<proteinExistence type="predicted"/>
<evidence type="ECO:0000259" key="1">
    <source>
        <dbReference type="Pfam" id="PF09664"/>
    </source>
</evidence>
<dbReference type="RefSeq" id="WP_344281004.1">
    <property type="nucleotide sequence ID" value="NZ_BAAAHV010000017.1"/>
</dbReference>
<evidence type="ECO:0000313" key="3">
    <source>
        <dbReference type="EMBL" id="MFD2486650.1"/>
    </source>
</evidence>
<dbReference type="Proteomes" id="UP001597542">
    <property type="component" value="Unassembled WGS sequence"/>
</dbReference>
<evidence type="ECO:0000259" key="2">
    <source>
        <dbReference type="Pfam" id="PF11796"/>
    </source>
</evidence>
<dbReference type="InterPro" id="IPR013495">
    <property type="entry name" value="CHP02679"/>
</dbReference>
<feature type="domain" description="DUF2399" evidence="1">
    <location>
        <begin position="251"/>
        <end position="396"/>
    </location>
</feature>
<dbReference type="Pfam" id="PF09664">
    <property type="entry name" value="DUF2399"/>
    <property type="match status" value="1"/>
</dbReference>
<name>A0ABW5IBY8_9PSEU</name>
<feature type="domain" description="Conserved hypothetical protein CHP02679 N terminus" evidence="2">
    <location>
        <begin position="29"/>
        <end position="229"/>
    </location>
</feature>
<dbReference type="Pfam" id="PF11796">
    <property type="entry name" value="DUF3323"/>
    <property type="match status" value="1"/>
</dbReference>
<evidence type="ECO:0000313" key="4">
    <source>
        <dbReference type="Proteomes" id="UP001597542"/>
    </source>
</evidence>
<dbReference type="NCBIfam" id="TIGR02679">
    <property type="entry name" value="TIGR02679 family protein"/>
    <property type="match status" value="1"/>
</dbReference>
<protein>
    <submittedName>
        <fullName evidence="3">TIGR02679 family protein</fullName>
    </submittedName>
</protein>
<dbReference type="InterPro" id="IPR024465">
    <property type="entry name" value="DUF2399"/>
</dbReference>
<gene>
    <name evidence="3" type="ORF">ACFSUT_40705</name>
</gene>
<dbReference type="InterPro" id="IPR024466">
    <property type="entry name" value="CHP02679_N"/>
</dbReference>
<comment type="caution">
    <text evidence="3">The sequence shown here is derived from an EMBL/GenBank/DDBJ whole genome shotgun (WGS) entry which is preliminary data.</text>
</comment>
<dbReference type="EMBL" id="JBHUKQ010000023">
    <property type="protein sequence ID" value="MFD2486650.1"/>
    <property type="molecule type" value="Genomic_DNA"/>
</dbReference>
<sequence>MDPVGQLPAALAPVWQAVHARLSSGLPVSRVRVGPLDSEQQTAVADLLGLAQFPGEYTNIALARLDETLREAVGAGAREVVARLVGPIGNRAEDRRTAAEARAGLWDWLDGHPVVTAQPALRSWTAGIRRAGLIESSIERTRLELERALRVLSELPATGVPLPVFADSVLDATHALDDGTRTANLVLKALTAIYDVPPPADAPERRALWERAGIADDELSSTVLAAGLRLPGDHVVGRILDACGDAGTAAVLTSQQLRGSRLTAAPSAVWVFENPSVLALALARFGRSCPPLVCTSGWPSSAGVALLKQLAKLGTVLYYHGDFDGDGLRIAANVVARTGAKPWRMTSADYLAAVADGPPTGRATPVPWDPELANHLAEQGKTVPEERVADRLLDEIIEHPISQPGAPRPNG</sequence>
<reference evidence="4" key="1">
    <citation type="journal article" date="2019" name="Int. J. Syst. Evol. Microbiol.">
        <title>The Global Catalogue of Microorganisms (GCM) 10K type strain sequencing project: providing services to taxonomists for standard genome sequencing and annotation.</title>
        <authorList>
            <consortium name="The Broad Institute Genomics Platform"/>
            <consortium name="The Broad Institute Genome Sequencing Center for Infectious Disease"/>
            <person name="Wu L."/>
            <person name="Ma J."/>
        </authorList>
    </citation>
    <scope>NUCLEOTIDE SEQUENCE [LARGE SCALE GENOMIC DNA]</scope>
    <source>
        <strain evidence="4">CGMCC 4.7638</strain>
    </source>
</reference>